<proteinExistence type="predicted"/>
<accession>A0ABV4NT59</accession>
<dbReference type="RefSeq" id="WP_371836909.1">
    <property type="nucleotide sequence ID" value="NZ_JBGMEK010000001.1"/>
</dbReference>
<reference evidence="1 2" key="1">
    <citation type="submission" date="2024-08" db="EMBL/GenBank/DDBJ databases">
        <authorList>
            <person name="Ishaq N."/>
        </authorList>
    </citation>
    <scope>NUCLEOTIDE SEQUENCE [LARGE SCALE GENOMIC DNA]</scope>
    <source>
        <strain evidence="1 2">DSM 18651</strain>
    </source>
</reference>
<comment type="caution">
    <text evidence="1">The sequence shown here is derived from an EMBL/GenBank/DDBJ whole genome shotgun (WGS) entry which is preliminary data.</text>
</comment>
<name>A0ABV4NT59_9GAMM</name>
<dbReference type="Proteomes" id="UP001569428">
    <property type="component" value="Unassembled WGS sequence"/>
</dbReference>
<evidence type="ECO:0000313" key="2">
    <source>
        <dbReference type="Proteomes" id="UP001569428"/>
    </source>
</evidence>
<organism evidence="1 2">
    <name type="scientific">Microbulbifer epialgicus</name>
    <dbReference type="NCBI Taxonomy" id="393907"/>
    <lineage>
        <taxon>Bacteria</taxon>
        <taxon>Pseudomonadati</taxon>
        <taxon>Pseudomonadota</taxon>
        <taxon>Gammaproteobacteria</taxon>
        <taxon>Cellvibrionales</taxon>
        <taxon>Microbulbiferaceae</taxon>
        <taxon>Microbulbifer</taxon>
    </lineage>
</organism>
<dbReference type="EMBL" id="JBGMEK010000001">
    <property type="protein sequence ID" value="MFA0809288.1"/>
    <property type="molecule type" value="Genomic_DNA"/>
</dbReference>
<gene>
    <name evidence="1" type="ORF">ACCI49_00030</name>
</gene>
<keyword evidence="2" id="KW-1185">Reference proteome</keyword>
<protein>
    <submittedName>
        <fullName evidence="1">Uncharacterized protein</fullName>
    </submittedName>
</protein>
<evidence type="ECO:0000313" key="1">
    <source>
        <dbReference type="EMBL" id="MFA0809288.1"/>
    </source>
</evidence>
<sequence length="140" mass="15893">MGVDEGRNIINNNLDIKDRLSSWRRDTQSNIETSTQRTLETHAQALSSPTRSLSSHDQLEVEMRKIMQTAVDKADEMKKFNVNQDEIRKAILPAIQDLKSPYPSGSPETAKFEALQKSISDRVDAEIVGVNSIHRRNMRT</sequence>